<evidence type="ECO:0000313" key="3">
    <source>
        <dbReference type="Proteomes" id="UP001488838"/>
    </source>
</evidence>
<dbReference type="GO" id="GO:0005544">
    <property type="term" value="F:calcium-dependent phospholipid binding"/>
    <property type="evidence" value="ECO:0007669"/>
    <property type="project" value="InterPro"/>
</dbReference>
<dbReference type="GO" id="GO:1905602">
    <property type="term" value="P:positive regulation of receptor-mediated endocytosis involved in cholesterol transport"/>
    <property type="evidence" value="ECO:0007669"/>
    <property type="project" value="TreeGrafter"/>
</dbReference>
<dbReference type="GO" id="GO:0005509">
    <property type="term" value="F:calcium ion binding"/>
    <property type="evidence" value="ECO:0007669"/>
    <property type="project" value="InterPro"/>
</dbReference>
<evidence type="ECO:0000256" key="1">
    <source>
        <dbReference type="SAM" id="MobiDB-lite"/>
    </source>
</evidence>
<dbReference type="InterPro" id="IPR037104">
    <property type="entry name" value="Annexin_sf"/>
</dbReference>
<accession>A0AAW0JVB9</accession>
<dbReference type="Gene3D" id="1.10.220.10">
    <property type="entry name" value="Annexin"/>
    <property type="match status" value="1"/>
</dbReference>
<dbReference type="AlphaFoldDB" id="A0AAW0JVB9"/>
<dbReference type="GO" id="GO:0005886">
    <property type="term" value="C:plasma membrane"/>
    <property type="evidence" value="ECO:0007669"/>
    <property type="project" value="TreeGrafter"/>
</dbReference>
<dbReference type="PANTHER" id="PTHR10502">
    <property type="entry name" value="ANNEXIN"/>
    <property type="match status" value="1"/>
</dbReference>
<name>A0AAW0JVB9_MYOGA</name>
<dbReference type="GO" id="GO:0005634">
    <property type="term" value="C:nucleus"/>
    <property type="evidence" value="ECO:0007669"/>
    <property type="project" value="TreeGrafter"/>
</dbReference>
<dbReference type="Proteomes" id="UP001488838">
    <property type="component" value="Unassembled WGS sequence"/>
</dbReference>
<sequence>MAVSSTVTPTPEEMAASQTAEQRWNWKKSESPQSAAPQGLEGDHTPKCLWSVKAYTNFGVERDTLNLETARKTKRMDEVITINILTNHSNVQRQDTVSLICPPGDGDFGPYWRHLHSIDALELKASMRGPGTDEDSLTEIILRTNLERREINRDTWELYDAGVMTNGTDAPKWINIMTETTKIFKRCKSYSPYDVWENIKEAKGEVENASLNLDQHTQDKPPYFADQLSDSMKNIMN</sequence>
<reference evidence="2 3" key="1">
    <citation type="journal article" date="2023" name="bioRxiv">
        <title>Conserved and derived expression patterns and positive selection on dental genes reveal complex evolutionary context of ever-growing rodent molars.</title>
        <authorList>
            <person name="Calamari Z.T."/>
            <person name="Song A."/>
            <person name="Cohen E."/>
            <person name="Akter M."/>
            <person name="Roy R.D."/>
            <person name="Hallikas O."/>
            <person name="Christensen M.M."/>
            <person name="Li P."/>
            <person name="Marangoni P."/>
            <person name="Jernvall J."/>
            <person name="Klein O.D."/>
        </authorList>
    </citation>
    <scope>NUCLEOTIDE SEQUENCE [LARGE SCALE GENOMIC DNA]</scope>
    <source>
        <strain evidence="2">V071</strain>
    </source>
</reference>
<keyword evidence="3" id="KW-1185">Reference proteome</keyword>
<evidence type="ECO:0000313" key="2">
    <source>
        <dbReference type="EMBL" id="KAK7830061.1"/>
    </source>
</evidence>
<organism evidence="2 3">
    <name type="scientific">Myodes glareolus</name>
    <name type="common">Bank vole</name>
    <name type="synonym">Clethrionomys glareolus</name>
    <dbReference type="NCBI Taxonomy" id="447135"/>
    <lineage>
        <taxon>Eukaryota</taxon>
        <taxon>Metazoa</taxon>
        <taxon>Chordata</taxon>
        <taxon>Craniata</taxon>
        <taxon>Vertebrata</taxon>
        <taxon>Euteleostomi</taxon>
        <taxon>Mammalia</taxon>
        <taxon>Eutheria</taxon>
        <taxon>Euarchontoglires</taxon>
        <taxon>Glires</taxon>
        <taxon>Rodentia</taxon>
        <taxon>Myomorpha</taxon>
        <taxon>Muroidea</taxon>
        <taxon>Cricetidae</taxon>
        <taxon>Arvicolinae</taxon>
        <taxon>Myodes</taxon>
    </lineage>
</organism>
<dbReference type="PANTHER" id="PTHR10502:SF18">
    <property type="entry name" value="ANNEXIN A2-RELATED"/>
    <property type="match status" value="1"/>
</dbReference>
<feature type="region of interest" description="Disordered" evidence="1">
    <location>
        <begin position="1"/>
        <end position="43"/>
    </location>
</feature>
<comment type="caution">
    <text evidence="2">The sequence shown here is derived from an EMBL/GenBank/DDBJ whole genome shotgun (WGS) entry which is preliminary data.</text>
</comment>
<dbReference type="GO" id="GO:0012506">
    <property type="term" value="C:vesicle membrane"/>
    <property type="evidence" value="ECO:0007669"/>
    <property type="project" value="TreeGrafter"/>
</dbReference>
<dbReference type="GO" id="GO:0005737">
    <property type="term" value="C:cytoplasm"/>
    <property type="evidence" value="ECO:0007669"/>
    <property type="project" value="TreeGrafter"/>
</dbReference>
<proteinExistence type="predicted"/>
<protein>
    <submittedName>
        <fullName evidence="2">Uncharacterized protein</fullName>
    </submittedName>
</protein>
<gene>
    <name evidence="2" type="ORF">U0070_003516</name>
</gene>
<dbReference type="EMBL" id="JBBHLL010000019">
    <property type="protein sequence ID" value="KAK7830061.1"/>
    <property type="molecule type" value="Genomic_DNA"/>
</dbReference>
<dbReference type="GO" id="GO:0001786">
    <property type="term" value="F:phosphatidylserine binding"/>
    <property type="evidence" value="ECO:0007669"/>
    <property type="project" value="TreeGrafter"/>
</dbReference>
<dbReference type="SUPFAM" id="SSF47874">
    <property type="entry name" value="Annexin"/>
    <property type="match status" value="1"/>
</dbReference>